<dbReference type="RefSeq" id="WP_262591400.1">
    <property type="nucleotide sequence ID" value="NZ_JAOQJQ010000007.1"/>
</dbReference>
<keyword evidence="2" id="KW-1133">Transmembrane helix</keyword>
<reference evidence="3 4" key="1">
    <citation type="journal article" date="2021" name="ISME Commun">
        <title>Automated analysis of genomic sequences facilitates high-throughput and comprehensive description of bacteria.</title>
        <authorList>
            <person name="Hitch T.C.A."/>
        </authorList>
    </citation>
    <scope>NUCLEOTIDE SEQUENCE [LARGE SCALE GENOMIC DNA]</scope>
    <source>
        <strain evidence="3 4">Sanger_109</strain>
    </source>
</reference>
<evidence type="ECO:0000256" key="2">
    <source>
        <dbReference type="SAM" id="Phobius"/>
    </source>
</evidence>
<dbReference type="EMBL" id="JAOQJQ010000007">
    <property type="protein sequence ID" value="MCU6763506.1"/>
    <property type="molecule type" value="Genomic_DNA"/>
</dbReference>
<gene>
    <name evidence="3" type="ORF">OCV88_14415</name>
</gene>
<proteinExistence type="predicted"/>
<feature type="compositionally biased region" description="Low complexity" evidence="1">
    <location>
        <begin position="136"/>
        <end position="152"/>
    </location>
</feature>
<accession>A0ABT2TMV8</accession>
<comment type="caution">
    <text evidence="3">The sequence shown here is derived from an EMBL/GenBank/DDBJ whole genome shotgun (WGS) entry which is preliminary data.</text>
</comment>
<name>A0ABT2TMV8_9FIRM</name>
<dbReference type="Pfam" id="PF09826">
    <property type="entry name" value="Beta_propel"/>
    <property type="match status" value="1"/>
</dbReference>
<feature type="compositionally biased region" description="Low complexity" evidence="1">
    <location>
        <begin position="74"/>
        <end position="91"/>
    </location>
</feature>
<evidence type="ECO:0000313" key="4">
    <source>
        <dbReference type="Proteomes" id="UP001652442"/>
    </source>
</evidence>
<evidence type="ECO:0000313" key="3">
    <source>
        <dbReference type="EMBL" id="MCU6763506.1"/>
    </source>
</evidence>
<feature type="transmembrane region" description="Helical" evidence="2">
    <location>
        <begin position="41"/>
        <end position="62"/>
    </location>
</feature>
<protein>
    <submittedName>
        <fullName evidence="3">Beta-propeller domain-containing protein</fullName>
    </submittedName>
</protein>
<feature type="region of interest" description="Disordered" evidence="1">
    <location>
        <begin position="132"/>
        <end position="152"/>
    </location>
</feature>
<keyword evidence="4" id="KW-1185">Reference proteome</keyword>
<organism evidence="3 4">
    <name type="scientific">Brotonthovivens ammoniilytica</name>
    <dbReference type="NCBI Taxonomy" id="2981725"/>
    <lineage>
        <taxon>Bacteria</taxon>
        <taxon>Bacillati</taxon>
        <taxon>Bacillota</taxon>
        <taxon>Clostridia</taxon>
        <taxon>Lachnospirales</taxon>
        <taxon>Lachnospiraceae</taxon>
        <taxon>Brotonthovivens</taxon>
    </lineage>
</organism>
<dbReference type="Proteomes" id="UP001652442">
    <property type="component" value="Unassembled WGS sequence"/>
</dbReference>
<sequence>MNKVKQSAKNLEIPDSLEPETIKKKLKEAPSPKWYHKYERFSAVTAATALIAFFVLGGVLHIPGLDNKQDNQKSTEATSTASAADSSRESSFPGADSYQTIYQTLKKMNTAGPLDKINGALGGGALDSASKEAADESLSSGSAESASEDYSSTNLQELGVDEGDTVKCDGQYLYILKSDGTIQIADTRQDTIKIAGTIHPENLQEIPREMYVEGAVLTLIATGSHTAMENQKEDLYELVTDNYTTLYTYDISDRTNPKLKGSVSQQGSYSASRKKHSIIYLFTQYSPKLTSAAKTEDYVPAVNGTQLKESDICLPEYAAVPNYLVISSVDSNSPSEPLDSKGIISAAENFYVSTDNIYISTTNPNADGSLTQIMKFHYDKGRISAVYANGLRGYLNDSFSMNEYDGYLRIVLTDNSQTQETNALYILDEKLNISGTIQDIARGETIQSARFMGDTGYFVTYKNTDPLFSVDLSNPSSPKILGALKVTGFSSYLHFYGEDRLLGVGYETDPKTGASYGIKLSMFDISDPANVEEVQKYVIKDANDCSLLNNYKAVMIDPQKNVIGFSCDNKYLIFTYHDKKGFQNVFAETLSETTEAYYSSLYTTTISDYILPIYPKGCFIKDTFYLIWDNELRSYDMSEGYKAKEKLSL</sequence>
<keyword evidence="2" id="KW-0812">Transmembrane</keyword>
<evidence type="ECO:0000256" key="1">
    <source>
        <dbReference type="SAM" id="MobiDB-lite"/>
    </source>
</evidence>
<keyword evidence="2" id="KW-0472">Membrane</keyword>
<feature type="region of interest" description="Disordered" evidence="1">
    <location>
        <begin position="66"/>
        <end position="94"/>
    </location>
</feature>
<dbReference type="InterPro" id="IPR019198">
    <property type="entry name" value="Beta_propeller_containing"/>
</dbReference>